<evidence type="ECO:0000313" key="2">
    <source>
        <dbReference type="EMBL" id="TGO52039.1"/>
    </source>
</evidence>
<dbReference type="Proteomes" id="UP000297452">
    <property type="component" value="Unassembled WGS sequence"/>
</dbReference>
<protein>
    <submittedName>
        <fullName evidence="2">Uncharacterized protein</fullName>
    </submittedName>
</protein>
<comment type="caution">
    <text evidence="2">The sequence shown here is derived from an EMBL/GenBank/DDBJ whole genome shotgun (WGS) entry which is preliminary data.</text>
</comment>
<proteinExistence type="predicted"/>
<evidence type="ECO:0000256" key="1">
    <source>
        <dbReference type="SAM" id="MobiDB-lite"/>
    </source>
</evidence>
<accession>A0A4Z1HSG1</accession>
<dbReference type="AlphaFoldDB" id="A0A4Z1HSG1"/>
<sequence>MNSDQETLSSFAEGTVAKPDTDLGNLPVTTTSLITMDPHKELVVLRIDNRSTIDQVNIIEAHIVTLKERALKLQERIERFGSVNGF</sequence>
<feature type="region of interest" description="Disordered" evidence="1">
    <location>
        <begin position="1"/>
        <end position="25"/>
    </location>
</feature>
<reference evidence="2 3" key="1">
    <citation type="submission" date="2017-12" db="EMBL/GenBank/DDBJ databases">
        <title>Comparative genomics of Botrytis spp.</title>
        <authorList>
            <person name="Valero-Jimenez C.A."/>
            <person name="Tapia P."/>
            <person name="Veloso J."/>
            <person name="Silva-Moreno E."/>
            <person name="Staats M."/>
            <person name="Valdes J.H."/>
            <person name="Van Kan J.A.L."/>
        </authorList>
    </citation>
    <scope>NUCLEOTIDE SEQUENCE [LARGE SCALE GENOMIC DNA]</scope>
    <source>
        <strain evidence="2 3">MUCL2120</strain>
    </source>
</reference>
<gene>
    <name evidence="2" type="ORF">BOTNAR_0337g00040</name>
</gene>
<evidence type="ECO:0000313" key="3">
    <source>
        <dbReference type="Proteomes" id="UP000297452"/>
    </source>
</evidence>
<dbReference type="EMBL" id="PQXJ01000337">
    <property type="protein sequence ID" value="TGO52039.1"/>
    <property type="molecule type" value="Genomic_DNA"/>
</dbReference>
<keyword evidence="3" id="KW-1185">Reference proteome</keyword>
<feature type="compositionally biased region" description="Polar residues" evidence="1">
    <location>
        <begin position="1"/>
        <end position="12"/>
    </location>
</feature>
<organism evidence="2 3">
    <name type="scientific">Botryotinia narcissicola</name>
    <dbReference type="NCBI Taxonomy" id="278944"/>
    <lineage>
        <taxon>Eukaryota</taxon>
        <taxon>Fungi</taxon>
        <taxon>Dikarya</taxon>
        <taxon>Ascomycota</taxon>
        <taxon>Pezizomycotina</taxon>
        <taxon>Leotiomycetes</taxon>
        <taxon>Helotiales</taxon>
        <taxon>Sclerotiniaceae</taxon>
        <taxon>Botryotinia</taxon>
    </lineage>
</organism>
<dbReference type="OrthoDB" id="10520830at2759"/>
<name>A0A4Z1HSG1_9HELO</name>